<dbReference type="SUPFAM" id="SSF53822">
    <property type="entry name" value="Periplasmic binding protein-like I"/>
    <property type="match status" value="1"/>
</dbReference>
<keyword evidence="1" id="KW-0805">Transcription regulation</keyword>
<dbReference type="GO" id="GO:0003677">
    <property type="term" value="F:DNA binding"/>
    <property type="evidence" value="ECO:0007669"/>
    <property type="project" value="UniProtKB-KW"/>
</dbReference>
<evidence type="ECO:0000256" key="2">
    <source>
        <dbReference type="ARBA" id="ARBA00023125"/>
    </source>
</evidence>
<dbReference type="Pfam" id="PF00356">
    <property type="entry name" value="LacI"/>
    <property type="match status" value="1"/>
</dbReference>
<keyword evidence="2 5" id="KW-0238">DNA-binding</keyword>
<dbReference type="SMART" id="SM00354">
    <property type="entry name" value="HTH_LACI"/>
    <property type="match status" value="1"/>
</dbReference>
<dbReference type="CDD" id="cd01392">
    <property type="entry name" value="HTH_LacI"/>
    <property type="match status" value="1"/>
</dbReference>
<dbReference type="Proteomes" id="UP001500984">
    <property type="component" value="Unassembled WGS sequence"/>
</dbReference>
<dbReference type="PANTHER" id="PTHR30146">
    <property type="entry name" value="LACI-RELATED TRANSCRIPTIONAL REPRESSOR"/>
    <property type="match status" value="1"/>
</dbReference>
<evidence type="ECO:0000259" key="4">
    <source>
        <dbReference type="PROSITE" id="PS50932"/>
    </source>
</evidence>
<organism evidence="5 6">
    <name type="scientific">Brevibacterium salitolerans</name>
    <dbReference type="NCBI Taxonomy" id="1403566"/>
    <lineage>
        <taxon>Bacteria</taxon>
        <taxon>Bacillati</taxon>
        <taxon>Actinomycetota</taxon>
        <taxon>Actinomycetes</taxon>
        <taxon>Micrococcales</taxon>
        <taxon>Brevibacteriaceae</taxon>
        <taxon>Brevibacterium</taxon>
    </lineage>
</organism>
<feature type="domain" description="HTH lacI-type" evidence="4">
    <location>
        <begin position="5"/>
        <end position="60"/>
    </location>
</feature>
<dbReference type="InterPro" id="IPR000843">
    <property type="entry name" value="HTH_LacI"/>
</dbReference>
<evidence type="ECO:0000256" key="3">
    <source>
        <dbReference type="ARBA" id="ARBA00023163"/>
    </source>
</evidence>
<comment type="caution">
    <text evidence="5">The sequence shown here is derived from an EMBL/GenBank/DDBJ whole genome shotgun (WGS) entry which is preliminary data.</text>
</comment>
<dbReference type="InterPro" id="IPR046335">
    <property type="entry name" value="LacI/GalR-like_sensor"/>
</dbReference>
<name>A0ABN2X6R4_9MICO</name>
<evidence type="ECO:0000313" key="6">
    <source>
        <dbReference type="Proteomes" id="UP001500984"/>
    </source>
</evidence>
<reference evidence="5 6" key="1">
    <citation type="journal article" date="2019" name="Int. J. Syst. Evol. Microbiol.">
        <title>The Global Catalogue of Microorganisms (GCM) 10K type strain sequencing project: providing services to taxonomists for standard genome sequencing and annotation.</title>
        <authorList>
            <consortium name="The Broad Institute Genomics Platform"/>
            <consortium name="The Broad Institute Genome Sequencing Center for Infectious Disease"/>
            <person name="Wu L."/>
            <person name="Ma J."/>
        </authorList>
    </citation>
    <scope>NUCLEOTIDE SEQUENCE [LARGE SCALE GENOMIC DNA]</scope>
    <source>
        <strain evidence="5 6">JCM 15900</strain>
    </source>
</reference>
<dbReference type="RefSeq" id="WP_344338415.1">
    <property type="nucleotide sequence ID" value="NZ_BAAAPZ010000019.1"/>
</dbReference>
<dbReference type="SUPFAM" id="SSF47413">
    <property type="entry name" value="lambda repressor-like DNA-binding domains"/>
    <property type="match status" value="1"/>
</dbReference>
<protein>
    <submittedName>
        <fullName evidence="5">LacI family DNA-binding transcriptional regulator</fullName>
    </submittedName>
</protein>
<dbReference type="InterPro" id="IPR010982">
    <property type="entry name" value="Lambda_DNA-bd_dom_sf"/>
</dbReference>
<dbReference type="PANTHER" id="PTHR30146:SF109">
    <property type="entry name" value="HTH-TYPE TRANSCRIPTIONAL REGULATOR GALS"/>
    <property type="match status" value="1"/>
</dbReference>
<gene>
    <name evidence="5" type="ORF">GCM10009823_31500</name>
</gene>
<sequence length="342" mass="35393">MTKRPTQEEVARIAGTSTAVVSYVLNNGPRSVSEDARRRVLAAIAKTGYRPNSAARALVSGRSTVIGLVVPDLANPFLAQLTQSLERELFGRGYSLLIGDSGDEPARAATVVETLLAQQVAGLVWYSVDLPPPLDVLGGSALPVVVVNDLAGSGVTEAAPAGRLISVDAEEYRGVRLATEHLLAHGRTRIAHLGGPQGRLNSAERSRGWADAVSAAGLSPTVRMNVPFTQEAGADAAGHLLESGCDAVVTANEMQATGLLRGLHRAGVRVPEDLSVVAYNGTPAAAFAIPSLTTVELQVSALAREIADALEPDSAVTGLTAASELVRRESCGCEVPAAEADA</sequence>
<dbReference type="InterPro" id="IPR028082">
    <property type="entry name" value="Peripla_BP_I"/>
</dbReference>
<evidence type="ECO:0000256" key="1">
    <source>
        <dbReference type="ARBA" id="ARBA00023015"/>
    </source>
</evidence>
<dbReference type="Gene3D" id="1.10.260.40">
    <property type="entry name" value="lambda repressor-like DNA-binding domains"/>
    <property type="match status" value="1"/>
</dbReference>
<dbReference type="Pfam" id="PF13377">
    <property type="entry name" value="Peripla_BP_3"/>
    <property type="match status" value="1"/>
</dbReference>
<dbReference type="EMBL" id="BAAAPZ010000019">
    <property type="protein sequence ID" value="GAA2105839.1"/>
    <property type="molecule type" value="Genomic_DNA"/>
</dbReference>
<proteinExistence type="predicted"/>
<keyword evidence="3" id="KW-0804">Transcription</keyword>
<evidence type="ECO:0000313" key="5">
    <source>
        <dbReference type="EMBL" id="GAA2105839.1"/>
    </source>
</evidence>
<dbReference type="PROSITE" id="PS50932">
    <property type="entry name" value="HTH_LACI_2"/>
    <property type="match status" value="1"/>
</dbReference>
<keyword evidence="6" id="KW-1185">Reference proteome</keyword>
<accession>A0ABN2X6R4</accession>
<dbReference type="Gene3D" id="3.40.50.2300">
    <property type="match status" value="2"/>
</dbReference>
<dbReference type="CDD" id="cd06267">
    <property type="entry name" value="PBP1_LacI_sugar_binding-like"/>
    <property type="match status" value="1"/>
</dbReference>